<comment type="caution">
    <text evidence="1">The sequence shown here is derived from an EMBL/GenBank/DDBJ whole genome shotgun (WGS) entry which is preliminary data.</text>
</comment>
<dbReference type="EMBL" id="JAAVMX010000003">
    <property type="protein sequence ID" value="KAF4510845.1"/>
    <property type="molecule type" value="Genomic_DNA"/>
</dbReference>
<organism evidence="1 2">
    <name type="scientific">Ophiocordyceps sinensis</name>
    <dbReference type="NCBI Taxonomy" id="72228"/>
    <lineage>
        <taxon>Eukaryota</taxon>
        <taxon>Fungi</taxon>
        <taxon>Dikarya</taxon>
        <taxon>Ascomycota</taxon>
        <taxon>Pezizomycotina</taxon>
        <taxon>Sordariomycetes</taxon>
        <taxon>Hypocreomycetidae</taxon>
        <taxon>Hypocreales</taxon>
        <taxon>Ophiocordycipitaceae</taxon>
        <taxon>Ophiocordyceps</taxon>
    </lineage>
</organism>
<evidence type="ECO:0000313" key="2">
    <source>
        <dbReference type="Proteomes" id="UP000557566"/>
    </source>
</evidence>
<protein>
    <submittedName>
        <fullName evidence="1">Uncharacterized protein</fullName>
    </submittedName>
</protein>
<dbReference type="Proteomes" id="UP000557566">
    <property type="component" value="Unassembled WGS sequence"/>
</dbReference>
<dbReference type="AlphaFoldDB" id="A0A8H4V7V0"/>
<accession>A0A8H4V7V0</accession>
<gene>
    <name evidence="1" type="ORF">G6O67_002704</name>
</gene>
<sequence>MLADENWSVVQSVQPTGAAIGPVYFNHTAYQTTSISKFFEEASIVVSRDMDKVQLSFWVFHDMALGATLTGGICWYAQVFFDTRAAIRRELIDENKTDLKSSMKVDGNDKTTGTQCRAVAVTGEPAARALAEYLAVHGSNPSAEGARDPHFARLARAAIATPCRFFLRYIRRNRILNLDETPIPFEYLDGYTYEERGTRTIAGKSDRSLCHRND</sequence>
<keyword evidence="2" id="KW-1185">Reference proteome</keyword>
<reference evidence="1 2" key="1">
    <citation type="journal article" date="2020" name="Genome Biol. Evol.">
        <title>A new high-quality draft genome assembly of the Chinese cordyceps Ophiocordyceps sinensis.</title>
        <authorList>
            <person name="Shu R."/>
            <person name="Zhang J."/>
            <person name="Meng Q."/>
            <person name="Zhang H."/>
            <person name="Zhou G."/>
            <person name="Li M."/>
            <person name="Wu P."/>
            <person name="Zhao Y."/>
            <person name="Chen C."/>
            <person name="Qin Q."/>
        </authorList>
    </citation>
    <scope>NUCLEOTIDE SEQUENCE [LARGE SCALE GENOMIC DNA]</scope>
    <source>
        <strain evidence="1 2">IOZ07</strain>
    </source>
</reference>
<proteinExistence type="predicted"/>
<dbReference type="OrthoDB" id="5149061at2759"/>
<name>A0A8H4V7V0_9HYPO</name>
<evidence type="ECO:0000313" key="1">
    <source>
        <dbReference type="EMBL" id="KAF4510845.1"/>
    </source>
</evidence>